<dbReference type="EMBL" id="JARIHO010000051">
    <property type="protein sequence ID" value="KAJ7321297.1"/>
    <property type="molecule type" value="Genomic_DNA"/>
</dbReference>
<organism evidence="2 3">
    <name type="scientific">Mycena albidolilacea</name>
    <dbReference type="NCBI Taxonomy" id="1033008"/>
    <lineage>
        <taxon>Eukaryota</taxon>
        <taxon>Fungi</taxon>
        <taxon>Dikarya</taxon>
        <taxon>Basidiomycota</taxon>
        <taxon>Agaricomycotina</taxon>
        <taxon>Agaricomycetes</taxon>
        <taxon>Agaricomycetidae</taxon>
        <taxon>Agaricales</taxon>
        <taxon>Marasmiineae</taxon>
        <taxon>Mycenaceae</taxon>
        <taxon>Mycena</taxon>
    </lineage>
</organism>
<sequence>MRFIGPEYIWWGRQMAANWGVKGRQGPSKGGSGGSTGRQGGVTGGVTFEGGGRQSKYGDGSGGGCLLKSLPHLLNPKFQSPICNPTVAPHISLPFSIKKDLITPMHLLFIMITDFNGSLHWVITILPAIVHNWSRTSTLRPTPVLDSIARIPFSWDFWPDGQFQSSVSPQEIADTHMLAANWVLETVRSRGSPGALTWQKGHELRRQCPNASLDFVGYEPKYTVEPVHTSVAASTHPSPDASEDGSDNESTTSWYGIYSKNSIWFRTLTDQSCKEGKQVDVSMDDMFDEAEEPEVQMDAEADENEEGVLEEEEEWEVQRDPEANESEEASAVRGMDAMRASADPIIVASENQLSTAQLATFEAIFKSAHTHYFTNSSVVFYEYNWHGAAQPMELPRPHIRIRHQGQDILLAGHLPMDTRSKKRRFRAVEAPNVLSDTPQPVVTASRKRGYNGSSPK</sequence>
<feature type="region of interest" description="Disordered" evidence="1">
    <location>
        <begin position="21"/>
        <end position="55"/>
    </location>
</feature>
<dbReference type="AlphaFoldDB" id="A0AAD6ZFR2"/>
<proteinExistence type="predicted"/>
<feature type="region of interest" description="Disordered" evidence="1">
    <location>
        <begin position="422"/>
        <end position="456"/>
    </location>
</feature>
<feature type="region of interest" description="Disordered" evidence="1">
    <location>
        <begin position="229"/>
        <end position="251"/>
    </location>
</feature>
<accession>A0AAD6ZFR2</accession>
<keyword evidence="3" id="KW-1185">Reference proteome</keyword>
<comment type="caution">
    <text evidence="2">The sequence shown here is derived from an EMBL/GenBank/DDBJ whole genome shotgun (WGS) entry which is preliminary data.</text>
</comment>
<feature type="compositionally biased region" description="Gly residues" evidence="1">
    <location>
        <begin position="28"/>
        <end position="55"/>
    </location>
</feature>
<evidence type="ECO:0000313" key="3">
    <source>
        <dbReference type="Proteomes" id="UP001218218"/>
    </source>
</evidence>
<reference evidence="2" key="1">
    <citation type="submission" date="2023-03" db="EMBL/GenBank/DDBJ databases">
        <title>Massive genome expansion in bonnet fungi (Mycena s.s.) driven by repeated elements and novel gene families across ecological guilds.</title>
        <authorList>
            <consortium name="Lawrence Berkeley National Laboratory"/>
            <person name="Harder C.B."/>
            <person name="Miyauchi S."/>
            <person name="Viragh M."/>
            <person name="Kuo A."/>
            <person name="Thoen E."/>
            <person name="Andreopoulos B."/>
            <person name="Lu D."/>
            <person name="Skrede I."/>
            <person name="Drula E."/>
            <person name="Henrissat B."/>
            <person name="Morin E."/>
            <person name="Kohler A."/>
            <person name="Barry K."/>
            <person name="LaButti K."/>
            <person name="Morin E."/>
            <person name="Salamov A."/>
            <person name="Lipzen A."/>
            <person name="Mereny Z."/>
            <person name="Hegedus B."/>
            <person name="Baldrian P."/>
            <person name="Stursova M."/>
            <person name="Weitz H."/>
            <person name="Taylor A."/>
            <person name="Grigoriev I.V."/>
            <person name="Nagy L.G."/>
            <person name="Martin F."/>
            <person name="Kauserud H."/>
        </authorList>
    </citation>
    <scope>NUCLEOTIDE SEQUENCE</scope>
    <source>
        <strain evidence="2">CBHHK002</strain>
    </source>
</reference>
<dbReference type="Proteomes" id="UP001218218">
    <property type="component" value="Unassembled WGS sequence"/>
</dbReference>
<gene>
    <name evidence="2" type="ORF">DFH08DRAFT_818666</name>
</gene>
<evidence type="ECO:0000313" key="2">
    <source>
        <dbReference type="EMBL" id="KAJ7321297.1"/>
    </source>
</evidence>
<protein>
    <submittedName>
        <fullName evidence="2">Uncharacterized protein</fullName>
    </submittedName>
</protein>
<name>A0AAD6ZFR2_9AGAR</name>
<evidence type="ECO:0000256" key="1">
    <source>
        <dbReference type="SAM" id="MobiDB-lite"/>
    </source>
</evidence>
<feature type="compositionally biased region" description="Acidic residues" evidence="1">
    <location>
        <begin position="297"/>
        <end position="315"/>
    </location>
</feature>
<feature type="region of interest" description="Disordered" evidence="1">
    <location>
        <begin position="297"/>
        <end position="326"/>
    </location>
</feature>